<protein>
    <submittedName>
        <fullName evidence="1">Uncharacterized protein</fullName>
    </submittedName>
</protein>
<dbReference type="Proteomes" id="UP000583800">
    <property type="component" value="Unassembled WGS sequence"/>
</dbReference>
<name>A0A7X0C0E9_9ACTN</name>
<reference evidence="1 2" key="1">
    <citation type="submission" date="2020-08" db="EMBL/GenBank/DDBJ databases">
        <title>Sequencing the genomes of 1000 actinobacteria strains.</title>
        <authorList>
            <person name="Klenk H.-P."/>
        </authorList>
    </citation>
    <scope>NUCLEOTIDE SEQUENCE [LARGE SCALE GENOMIC DNA]</scope>
    <source>
        <strain evidence="1 2">DSM 45913</strain>
    </source>
</reference>
<keyword evidence="2" id="KW-1185">Reference proteome</keyword>
<dbReference type="EMBL" id="JACHJB010000001">
    <property type="protein sequence ID" value="MBB6344354.1"/>
    <property type="molecule type" value="Genomic_DNA"/>
</dbReference>
<evidence type="ECO:0000313" key="1">
    <source>
        <dbReference type="EMBL" id="MBB6344354.1"/>
    </source>
</evidence>
<gene>
    <name evidence="1" type="ORF">FHU36_000863</name>
</gene>
<comment type="caution">
    <text evidence="1">The sequence shown here is derived from an EMBL/GenBank/DDBJ whole genome shotgun (WGS) entry which is preliminary data.</text>
</comment>
<organism evidence="1 2">
    <name type="scientific">Nonomuraea muscovyensis</name>
    <dbReference type="NCBI Taxonomy" id="1124761"/>
    <lineage>
        <taxon>Bacteria</taxon>
        <taxon>Bacillati</taxon>
        <taxon>Actinomycetota</taxon>
        <taxon>Actinomycetes</taxon>
        <taxon>Streptosporangiales</taxon>
        <taxon>Streptosporangiaceae</taxon>
        <taxon>Nonomuraea</taxon>
    </lineage>
</organism>
<proteinExistence type="predicted"/>
<accession>A0A7X0C0E9</accession>
<evidence type="ECO:0000313" key="2">
    <source>
        <dbReference type="Proteomes" id="UP000583800"/>
    </source>
</evidence>
<dbReference type="AlphaFoldDB" id="A0A7X0C0E9"/>
<sequence>MARRIFQLNTVPHVAEIDDDVELLFKPEVMGDEYLDG</sequence>